<evidence type="ECO:0000313" key="5">
    <source>
        <dbReference type="Proteomes" id="UP000318297"/>
    </source>
</evidence>
<feature type="domain" description="Peptidase C51" evidence="3">
    <location>
        <begin position="99"/>
        <end position="188"/>
    </location>
</feature>
<proteinExistence type="predicted"/>
<comment type="caution">
    <text evidence="4">The sequence shown here is derived from an EMBL/GenBank/DDBJ whole genome shotgun (WGS) entry which is preliminary data.</text>
</comment>
<dbReference type="AlphaFoldDB" id="A0A561EAP5"/>
<keyword evidence="2" id="KW-1133">Transmembrane helix</keyword>
<keyword evidence="2" id="KW-0812">Transmembrane</keyword>
<protein>
    <submittedName>
        <fullName evidence="4">CHAP domain-containing protein</fullName>
    </submittedName>
</protein>
<reference evidence="4 5" key="1">
    <citation type="submission" date="2019-06" db="EMBL/GenBank/DDBJ databases">
        <title>Sequencing the genomes of 1000 actinobacteria strains.</title>
        <authorList>
            <person name="Klenk H.-P."/>
        </authorList>
    </citation>
    <scope>NUCLEOTIDE SEQUENCE [LARGE SCALE GENOMIC DNA]</scope>
    <source>
        <strain evidence="4 5">DSM 19560</strain>
    </source>
</reference>
<dbReference type="Proteomes" id="UP000318297">
    <property type="component" value="Unassembled WGS sequence"/>
</dbReference>
<keyword evidence="2" id="KW-0472">Membrane</keyword>
<dbReference type="InterPro" id="IPR007921">
    <property type="entry name" value="CHAP_dom"/>
</dbReference>
<evidence type="ECO:0000259" key="3">
    <source>
        <dbReference type="Pfam" id="PF05257"/>
    </source>
</evidence>
<accession>A0A561EAP5</accession>
<dbReference type="EMBL" id="VIVQ01000001">
    <property type="protein sequence ID" value="TWE12657.1"/>
    <property type="molecule type" value="Genomic_DNA"/>
</dbReference>
<dbReference type="OrthoDB" id="9812962at2"/>
<evidence type="ECO:0000313" key="4">
    <source>
        <dbReference type="EMBL" id="TWE12657.1"/>
    </source>
</evidence>
<gene>
    <name evidence="4" type="ORF">BKA23_1472</name>
</gene>
<feature type="transmembrane region" description="Helical" evidence="2">
    <location>
        <begin position="26"/>
        <end position="45"/>
    </location>
</feature>
<dbReference type="Gene3D" id="3.90.1720.10">
    <property type="entry name" value="endopeptidase domain like (from Nostoc punctiforme)"/>
    <property type="match status" value="1"/>
</dbReference>
<evidence type="ECO:0000256" key="2">
    <source>
        <dbReference type="SAM" id="Phobius"/>
    </source>
</evidence>
<dbReference type="Pfam" id="PF05257">
    <property type="entry name" value="CHAP"/>
    <property type="match status" value="1"/>
</dbReference>
<evidence type="ECO:0000256" key="1">
    <source>
        <dbReference type="SAM" id="MobiDB-lite"/>
    </source>
</evidence>
<keyword evidence="5" id="KW-1185">Reference proteome</keyword>
<sequence length="212" mass="22309">MSTIDSGRTGQYAAAPPPGTPRRRRALVACVLALIVCVVAAGVVWRMKSGHSAAGNDSRGSFPAVDLQALPADRAAIVQVAHTQFDDPGPATKYSQGAQEAWCADFVSWVWNTAGVPMSNPNSGSWRIPGVYTLQDYLQSVHRLHLQGSGYQPQPGDLVLWKTGSRFGAHTNLVLSDRDGRLTTVGGNQPGGITVTTEPADDSGILGFGSPA</sequence>
<name>A0A561EAP5_9MICO</name>
<feature type="region of interest" description="Disordered" evidence="1">
    <location>
        <begin position="1"/>
        <end position="21"/>
    </location>
</feature>
<dbReference type="RefSeq" id="WP_145226808.1">
    <property type="nucleotide sequence ID" value="NZ_VIVQ01000001.1"/>
</dbReference>
<organism evidence="4 5">
    <name type="scientific">Rudaeicoccus suwonensis</name>
    <dbReference type="NCBI Taxonomy" id="657409"/>
    <lineage>
        <taxon>Bacteria</taxon>
        <taxon>Bacillati</taxon>
        <taxon>Actinomycetota</taxon>
        <taxon>Actinomycetes</taxon>
        <taxon>Micrococcales</taxon>
        <taxon>Dermacoccaceae</taxon>
        <taxon>Rudaeicoccus</taxon>
    </lineage>
</organism>